<dbReference type="CDD" id="cd00229">
    <property type="entry name" value="SGNH_hydrolase"/>
    <property type="match status" value="1"/>
</dbReference>
<name>R7ZL44_9BACT</name>
<dbReference type="InterPro" id="IPR051532">
    <property type="entry name" value="Ester_Hydrolysis_Enzymes"/>
</dbReference>
<feature type="chain" id="PRO_5004451618" description="SGNH hydrolase-type esterase domain-containing protein" evidence="1">
    <location>
        <begin position="20"/>
        <end position="242"/>
    </location>
</feature>
<dbReference type="SUPFAM" id="SSF52266">
    <property type="entry name" value="SGNH hydrolase"/>
    <property type="match status" value="1"/>
</dbReference>
<dbReference type="EMBL" id="AQHR01000120">
    <property type="protein sequence ID" value="EON74810.1"/>
    <property type="molecule type" value="Genomic_DNA"/>
</dbReference>
<evidence type="ECO:0000259" key="2">
    <source>
        <dbReference type="Pfam" id="PF13472"/>
    </source>
</evidence>
<dbReference type="GO" id="GO:0004622">
    <property type="term" value="F:phosphatidylcholine lysophospholipase activity"/>
    <property type="evidence" value="ECO:0007669"/>
    <property type="project" value="TreeGrafter"/>
</dbReference>
<evidence type="ECO:0000313" key="3">
    <source>
        <dbReference type="EMBL" id="EON74810.1"/>
    </source>
</evidence>
<keyword evidence="4" id="KW-1185">Reference proteome</keyword>
<dbReference type="PANTHER" id="PTHR30383:SF5">
    <property type="entry name" value="SGNH HYDROLASE-TYPE ESTERASE DOMAIN-CONTAINING PROTEIN"/>
    <property type="match status" value="1"/>
</dbReference>
<dbReference type="RefSeq" id="WP_010856822.1">
    <property type="nucleotide sequence ID" value="NZ_AQHR01000120.1"/>
</dbReference>
<reference evidence="3 4" key="1">
    <citation type="submission" date="2013-02" db="EMBL/GenBank/DDBJ databases">
        <title>A novel strain isolated from Lonar lake, Maharashtra, India.</title>
        <authorList>
            <person name="Singh A."/>
        </authorList>
    </citation>
    <scope>NUCLEOTIDE SEQUENCE [LARGE SCALE GENOMIC DNA]</scope>
    <source>
        <strain evidence="3 4">AK24</strain>
    </source>
</reference>
<feature type="domain" description="SGNH hydrolase-type esterase" evidence="2">
    <location>
        <begin position="57"/>
        <end position="231"/>
    </location>
</feature>
<proteinExistence type="predicted"/>
<accession>R7ZL44</accession>
<dbReference type="OrthoDB" id="9796689at2"/>
<dbReference type="InterPro" id="IPR036514">
    <property type="entry name" value="SGNH_hydro_sf"/>
</dbReference>
<dbReference type="PANTHER" id="PTHR30383">
    <property type="entry name" value="THIOESTERASE 1/PROTEASE 1/LYSOPHOSPHOLIPASE L1"/>
    <property type="match status" value="1"/>
</dbReference>
<dbReference type="Gene3D" id="3.40.50.1110">
    <property type="entry name" value="SGNH hydrolase"/>
    <property type="match status" value="1"/>
</dbReference>
<dbReference type="InterPro" id="IPR013830">
    <property type="entry name" value="SGNH_hydro"/>
</dbReference>
<comment type="caution">
    <text evidence="3">The sequence shown here is derived from an EMBL/GenBank/DDBJ whole genome shotgun (WGS) entry which is preliminary data.</text>
</comment>
<evidence type="ECO:0000313" key="4">
    <source>
        <dbReference type="Proteomes" id="UP000013909"/>
    </source>
</evidence>
<dbReference type="STRING" id="1232681.ADIS_4711"/>
<dbReference type="AlphaFoldDB" id="R7ZL44"/>
<protein>
    <recommendedName>
        <fullName evidence="2">SGNH hydrolase-type esterase domain-containing protein</fullName>
    </recommendedName>
</protein>
<sequence length="242" mass="27068">MRSLLICFCLFLIQPMAFGQGKPSNAHLMPTPHYLEEIKSELTKEWPQNRTINLVFHGHSVPAGFFKTPIVNTLDAYPFQLLGLLKDRYPHAVINAIVTAKGGENAHSGQARFVDEVLNHQPDILFIDYALNDRGIGLEAAKKAWTDMIVQATQRGIKVILLTPSPDMRSDLLNPADPLKSHSDQIVELAAAHSVGLADVFSLFQQIDKACNCIEDYMSQVNHPNQKGHEIIATEILRYFIE</sequence>
<feature type="signal peptide" evidence="1">
    <location>
        <begin position="1"/>
        <end position="19"/>
    </location>
</feature>
<keyword evidence="1" id="KW-0732">Signal</keyword>
<evidence type="ECO:0000256" key="1">
    <source>
        <dbReference type="SAM" id="SignalP"/>
    </source>
</evidence>
<gene>
    <name evidence="3" type="ORF">ADIS_4711</name>
</gene>
<organism evidence="3 4">
    <name type="scientific">Lunatimonas lonarensis</name>
    <dbReference type="NCBI Taxonomy" id="1232681"/>
    <lineage>
        <taxon>Bacteria</taxon>
        <taxon>Pseudomonadati</taxon>
        <taxon>Bacteroidota</taxon>
        <taxon>Cytophagia</taxon>
        <taxon>Cytophagales</taxon>
        <taxon>Cyclobacteriaceae</taxon>
    </lineage>
</organism>
<dbReference type="Pfam" id="PF13472">
    <property type="entry name" value="Lipase_GDSL_2"/>
    <property type="match status" value="1"/>
</dbReference>
<dbReference type="Proteomes" id="UP000013909">
    <property type="component" value="Unassembled WGS sequence"/>
</dbReference>
<dbReference type="PATRIC" id="fig|1288963.3.peg.4701"/>